<dbReference type="EMBL" id="CAJNOO010000861">
    <property type="protein sequence ID" value="CAF1049542.1"/>
    <property type="molecule type" value="Genomic_DNA"/>
</dbReference>
<dbReference type="CDD" id="cd20339">
    <property type="entry name" value="BRcat_RBR_RNF216"/>
    <property type="match status" value="1"/>
</dbReference>
<dbReference type="PANTHER" id="PTHR22770:SF47">
    <property type="entry name" value="E3 UBIQUITIN-PROTEIN LIGASE RNF216"/>
    <property type="match status" value="1"/>
</dbReference>
<reference evidence="9" key="1">
    <citation type="submission" date="2021-02" db="EMBL/GenBank/DDBJ databases">
        <authorList>
            <person name="Nowell W R."/>
        </authorList>
    </citation>
    <scope>NUCLEOTIDE SEQUENCE</scope>
</reference>
<proteinExistence type="predicted"/>
<keyword evidence="6" id="KW-0833">Ubl conjugation pathway</keyword>
<evidence type="ECO:0000256" key="3">
    <source>
        <dbReference type="ARBA" id="ARBA00022723"/>
    </source>
</evidence>
<evidence type="ECO:0000256" key="4">
    <source>
        <dbReference type="ARBA" id="ARBA00022737"/>
    </source>
</evidence>
<evidence type="ECO:0000256" key="6">
    <source>
        <dbReference type="ARBA" id="ARBA00022786"/>
    </source>
</evidence>
<keyword evidence="2" id="KW-0808">Transferase</keyword>
<dbReference type="CDD" id="cd20353">
    <property type="entry name" value="Rcat_RBR_RNF216"/>
    <property type="match status" value="1"/>
</dbReference>
<dbReference type="InterPro" id="IPR013083">
    <property type="entry name" value="Znf_RING/FYVE/PHD"/>
</dbReference>
<evidence type="ECO:0000313" key="10">
    <source>
        <dbReference type="Proteomes" id="UP000663882"/>
    </source>
</evidence>
<dbReference type="PROSITE" id="PS51873">
    <property type="entry name" value="TRIAD"/>
    <property type="match status" value="1"/>
</dbReference>
<organism evidence="9 10">
    <name type="scientific">Rotaria sordida</name>
    <dbReference type="NCBI Taxonomy" id="392033"/>
    <lineage>
        <taxon>Eukaryota</taxon>
        <taxon>Metazoa</taxon>
        <taxon>Spiralia</taxon>
        <taxon>Gnathifera</taxon>
        <taxon>Rotifera</taxon>
        <taxon>Eurotatoria</taxon>
        <taxon>Bdelloidea</taxon>
        <taxon>Philodinida</taxon>
        <taxon>Philodinidae</taxon>
        <taxon>Rotaria</taxon>
    </lineage>
</organism>
<comment type="pathway">
    <text evidence="1">Protein modification; protein ubiquitination.</text>
</comment>
<dbReference type="InterPro" id="IPR047546">
    <property type="entry name" value="Rcat_RBR_RNF216"/>
</dbReference>
<evidence type="ECO:0000256" key="2">
    <source>
        <dbReference type="ARBA" id="ARBA00022679"/>
    </source>
</evidence>
<gene>
    <name evidence="9" type="ORF">RFH988_LOCUS16655</name>
</gene>
<dbReference type="InterPro" id="IPR047545">
    <property type="entry name" value="BRcat_RBR_RNF216"/>
</dbReference>
<dbReference type="InterPro" id="IPR044066">
    <property type="entry name" value="TRIAD_supradom"/>
</dbReference>
<keyword evidence="5" id="KW-0863">Zinc-finger</keyword>
<dbReference type="GO" id="GO:0016740">
    <property type="term" value="F:transferase activity"/>
    <property type="evidence" value="ECO:0007669"/>
    <property type="project" value="UniProtKB-KW"/>
</dbReference>
<dbReference type="Gene3D" id="1.20.120.1750">
    <property type="match status" value="1"/>
</dbReference>
<evidence type="ECO:0000256" key="7">
    <source>
        <dbReference type="ARBA" id="ARBA00022833"/>
    </source>
</evidence>
<sequence length="700" mass="80686">MNSFCSYFKKSIMSYLDFTDDIIAIDQLNGITPTALQPLATPSSTSAVVQQQQTKDLSDWRNIQLGTTSTLFDPFWLPQTPVTPLSNPWTTSNNTVYPSPYNQISSSQHHYQSMNPNNNQPWKMPTFPIEKTQSFVNFNHPNMMNNVTDITTNTIVNPSTPIRNFIPVQPNSYSYPPTPSTIPSTSRIRPMTSHETELILVPDLDIDEILGEVQSVIPDIDLDAARQTITSMNPIPSTNDIVTHFLDNGYTKQVKKSFSNNSERQSSLKRSISDIIDDMPKFLSSYPDPINYFFDTKRKQSESYINHAKAFLLRAFPTIDKTILEQALEEENWHFLPTVRKLETRAGIRTNAFLQRMTIKRSLDMIDLSIDGVGRKPSIAWIIKNNKFAYSIPHTPCEEFYDELRFAKNEVKIRRYLGKVSKEHEKRVKKAKKGNETLECEICCQEDLLIDDMVECTVGHLYCRNCVRTHIDICFKEGKCRFGCVENSCPGEYTTRLVNELLPPKDLKRLNRRIQEENIRQAAIDGLECCPYCPYAVIVDNPDDKIFRCLNPECMKETCRLCKEPNHIPLRCDEVEKGIELEMRKFIEEHVTEAMIRKCPRCSQRFYKVEGCNKMTCSSCGLFICYVCRETINGYDHFTNNEKCTLSNQSEKIHYEEMVQEYTNAKNEYLRLHPEAHDMILRYDPISHLMKPPVTTTGAT</sequence>
<accession>A0A814KDU3</accession>
<dbReference type="AlphaFoldDB" id="A0A814KDU3"/>
<keyword evidence="4" id="KW-0677">Repeat</keyword>
<keyword evidence="7" id="KW-0862">Zinc</keyword>
<dbReference type="Pfam" id="PF26200">
    <property type="entry name" value="Rcat_RNF216"/>
    <property type="match status" value="1"/>
</dbReference>
<protein>
    <recommendedName>
        <fullName evidence="8">RING-type domain-containing protein</fullName>
    </recommendedName>
</protein>
<dbReference type="InterPro" id="IPR051628">
    <property type="entry name" value="LUBAC_E3_Ligases"/>
</dbReference>
<dbReference type="OrthoDB" id="10009520at2759"/>
<comment type="caution">
    <text evidence="9">The sequence shown here is derived from an EMBL/GenBank/DDBJ whole genome shotgun (WGS) entry which is preliminary data.</text>
</comment>
<evidence type="ECO:0000256" key="1">
    <source>
        <dbReference type="ARBA" id="ARBA00004906"/>
    </source>
</evidence>
<name>A0A814KDU3_9BILA</name>
<keyword evidence="3" id="KW-0479">Metal-binding</keyword>
<dbReference type="Gene3D" id="3.30.40.10">
    <property type="entry name" value="Zinc/RING finger domain, C3HC4 (zinc finger)"/>
    <property type="match status" value="1"/>
</dbReference>
<dbReference type="InterPro" id="IPR002867">
    <property type="entry name" value="IBR_dom"/>
</dbReference>
<dbReference type="SUPFAM" id="SSF57850">
    <property type="entry name" value="RING/U-box"/>
    <property type="match status" value="2"/>
</dbReference>
<dbReference type="PANTHER" id="PTHR22770">
    <property type="entry name" value="UBIQUITIN CONJUGATING ENZYME 7 INTERACTING PROTEIN-RELATED"/>
    <property type="match status" value="1"/>
</dbReference>
<dbReference type="SMART" id="SM00647">
    <property type="entry name" value="IBR"/>
    <property type="match status" value="2"/>
</dbReference>
<evidence type="ECO:0000256" key="5">
    <source>
        <dbReference type="ARBA" id="ARBA00022771"/>
    </source>
</evidence>
<dbReference type="GO" id="GO:0008270">
    <property type="term" value="F:zinc ion binding"/>
    <property type="evidence" value="ECO:0007669"/>
    <property type="project" value="UniProtKB-KW"/>
</dbReference>
<feature type="domain" description="RING-type" evidence="8">
    <location>
        <begin position="436"/>
        <end position="648"/>
    </location>
</feature>
<evidence type="ECO:0000313" key="9">
    <source>
        <dbReference type="EMBL" id="CAF1049542.1"/>
    </source>
</evidence>
<evidence type="ECO:0000259" key="8">
    <source>
        <dbReference type="PROSITE" id="PS51873"/>
    </source>
</evidence>
<dbReference type="Proteomes" id="UP000663882">
    <property type="component" value="Unassembled WGS sequence"/>
</dbReference>